<dbReference type="Proteomes" id="UP000265845">
    <property type="component" value="Unassembled WGS sequence"/>
</dbReference>
<dbReference type="InterPro" id="IPR020843">
    <property type="entry name" value="ER"/>
</dbReference>
<evidence type="ECO:0000256" key="3">
    <source>
        <dbReference type="SAM" id="MobiDB-lite"/>
    </source>
</evidence>
<dbReference type="InterPro" id="IPR036291">
    <property type="entry name" value="NAD(P)-bd_dom_sf"/>
</dbReference>
<evidence type="ECO:0000313" key="6">
    <source>
        <dbReference type="Proteomes" id="UP000265845"/>
    </source>
</evidence>
<gene>
    <name evidence="5" type="ORF">D1222_05630</name>
</gene>
<dbReference type="CDD" id="cd05276">
    <property type="entry name" value="p53_inducible_oxidoreductase"/>
    <property type="match status" value="1"/>
</dbReference>
<dbReference type="Pfam" id="PF08240">
    <property type="entry name" value="ADH_N"/>
    <property type="match status" value="1"/>
</dbReference>
<comment type="caution">
    <text evidence="5">The sequence shown here is derived from an EMBL/GenBank/DDBJ whole genome shotgun (WGS) entry which is preliminary data.</text>
</comment>
<keyword evidence="1" id="KW-0521">NADP</keyword>
<dbReference type="InterPro" id="IPR013154">
    <property type="entry name" value="ADH-like_N"/>
</dbReference>
<dbReference type="Pfam" id="PF00107">
    <property type="entry name" value="ADH_zinc_N"/>
    <property type="match status" value="1"/>
</dbReference>
<dbReference type="GO" id="GO:0070402">
    <property type="term" value="F:NADPH binding"/>
    <property type="evidence" value="ECO:0007669"/>
    <property type="project" value="TreeGrafter"/>
</dbReference>
<dbReference type="SUPFAM" id="SSF50129">
    <property type="entry name" value="GroES-like"/>
    <property type="match status" value="1"/>
</dbReference>
<dbReference type="PANTHER" id="PTHR48106">
    <property type="entry name" value="QUINONE OXIDOREDUCTASE PIG3-RELATED"/>
    <property type="match status" value="1"/>
</dbReference>
<dbReference type="NCBIfam" id="TIGR02824">
    <property type="entry name" value="quinone_pig3"/>
    <property type="match status" value="1"/>
</dbReference>
<organism evidence="5 6">
    <name type="scientific">Henriciella algicola</name>
    <dbReference type="NCBI Taxonomy" id="1608422"/>
    <lineage>
        <taxon>Bacteria</taxon>
        <taxon>Pseudomonadati</taxon>
        <taxon>Pseudomonadota</taxon>
        <taxon>Alphaproteobacteria</taxon>
        <taxon>Hyphomonadales</taxon>
        <taxon>Hyphomonadaceae</taxon>
        <taxon>Henriciella</taxon>
    </lineage>
</organism>
<reference evidence="5 6" key="1">
    <citation type="submission" date="2018-08" db="EMBL/GenBank/DDBJ databases">
        <title>Henriciella mobilis sp. nov., isolated from seawater.</title>
        <authorList>
            <person name="Cheng H."/>
            <person name="Wu Y.-H."/>
            <person name="Xu X.-W."/>
            <person name="Guo L.-L."/>
        </authorList>
    </citation>
    <scope>NUCLEOTIDE SEQUENCE [LARGE SCALE GENOMIC DNA]</scope>
    <source>
        <strain evidence="5 6">CCUG67844</strain>
    </source>
</reference>
<accession>A0A399RPE1</accession>
<evidence type="ECO:0000313" key="5">
    <source>
        <dbReference type="EMBL" id="RIJ31722.1"/>
    </source>
</evidence>
<dbReference type="InterPro" id="IPR011032">
    <property type="entry name" value="GroES-like_sf"/>
</dbReference>
<evidence type="ECO:0000256" key="1">
    <source>
        <dbReference type="ARBA" id="ARBA00022857"/>
    </source>
</evidence>
<dbReference type="GO" id="GO:0016651">
    <property type="term" value="F:oxidoreductase activity, acting on NAD(P)H"/>
    <property type="evidence" value="ECO:0007669"/>
    <property type="project" value="TreeGrafter"/>
</dbReference>
<dbReference type="InterPro" id="IPR014189">
    <property type="entry name" value="Quinone_OxRdtase_PIG3"/>
</dbReference>
<dbReference type="Gene3D" id="3.90.180.10">
    <property type="entry name" value="Medium-chain alcohol dehydrogenases, catalytic domain"/>
    <property type="match status" value="1"/>
</dbReference>
<protein>
    <submittedName>
        <fullName evidence="5">NAD(P)H-quinone oxidoreductase</fullName>
    </submittedName>
</protein>
<dbReference type="Gene3D" id="3.40.50.720">
    <property type="entry name" value="NAD(P)-binding Rossmann-like Domain"/>
    <property type="match status" value="1"/>
</dbReference>
<dbReference type="SMART" id="SM00829">
    <property type="entry name" value="PKS_ER"/>
    <property type="match status" value="1"/>
</dbReference>
<feature type="domain" description="Enoyl reductase (ER)" evidence="4">
    <location>
        <begin position="91"/>
        <end position="400"/>
    </location>
</feature>
<evidence type="ECO:0000256" key="2">
    <source>
        <dbReference type="ARBA" id="ARBA00023002"/>
    </source>
</evidence>
<dbReference type="EMBL" id="QWGA01000003">
    <property type="protein sequence ID" value="RIJ31722.1"/>
    <property type="molecule type" value="Genomic_DNA"/>
</dbReference>
<dbReference type="OrthoDB" id="9780520at2"/>
<proteinExistence type="predicted"/>
<keyword evidence="6" id="KW-1185">Reference proteome</keyword>
<dbReference type="AlphaFoldDB" id="A0A399RPE1"/>
<dbReference type="InterPro" id="IPR013149">
    <property type="entry name" value="ADH-like_C"/>
</dbReference>
<keyword evidence="2" id="KW-0560">Oxidoreductase</keyword>
<dbReference type="SUPFAM" id="SSF51735">
    <property type="entry name" value="NAD(P)-binding Rossmann-fold domains"/>
    <property type="match status" value="1"/>
</dbReference>
<sequence length="404" mass="43201">MPRYPPSALRSAPSARRLTISPDRPWRDAVCPLQTLIGPPPALTSRLQGKDRRAPKSSLNRDCPARDTVNEDTRQDVNMTDRMQAIVANEGEPLKLAEVDRPEIGPHDVLVKVAAAGLNRADLVQRAGKYPPPPGASQIMGLECAGTIVALGEKVTRWKEGDRVCALLAGGGYAEFCAVDEGSLLPVPENLTLTEAAALPEAMMTVYANIFMRSALKAGENVLIHGGTSGIGSMALQMLKEAGAGTVWTTAGSDEKCKAATELGATRAINYKTEDFEKVVKDGGGADVILDMVGGDYVQKNISVARVNGRICNIAYLNGSKVELDLIYLMMKRLILTGTTLRARSAEEKAEIRAAIEDQFWPKVASGAIKPVIEKVYPASEAEAAQAHMAEGGHIGKLLLEFGD</sequence>
<dbReference type="PANTHER" id="PTHR48106:SF8">
    <property type="entry name" value="OS02G0805600 PROTEIN"/>
    <property type="match status" value="1"/>
</dbReference>
<name>A0A399RPE1_9PROT</name>
<evidence type="ECO:0000259" key="4">
    <source>
        <dbReference type="SMART" id="SM00829"/>
    </source>
</evidence>
<feature type="region of interest" description="Disordered" evidence="3">
    <location>
        <begin position="1"/>
        <end position="70"/>
    </location>
</feature>